<dbReference type="InterPro" id="IPR009875">
    <property type="entry name" value="PilZ_domain"/>
</dbReference>
<evidence type="ECO:0000313" key="3">
    <source>
        <dbReference type="Proteomes" id="UP000190105"/>
    </source>
</evidence>
<dbReference type="STRING" id="1147123.SAMN05443428_11813"/>
<evidence type="ECO:0000259" key="1">
    <source>
        <dbReference type="Pfam" id="PF07238"/>
    </source>
</evidence>
<protein>
    <submittedName>
        <fullName evidence="2">PilZ domain-containing protein</fullName>
    </submittedName>
</protein>
<reference evidence="3" key="1">
    <citation type="submission" date="2017-02" db="EMBL/GenBank/DDBJ databases">
        <authorList>
            <person name="Varghese N."/>
            <person name="Submissions S."/>
        </authorList>
    </citation>
    <scope>NUCLEOTIDE SEQUENCE [LARGE SCALE GENOMIC DNA]</scope>
    <source>
        <strain evidence="3">USBA 833</strain>
    </source>
</reference>
<dbReference type="Pfam" id="PF07238">
    <property type="entry name" value="PilZ"/>
    <property type="match status" value="1"/>
</dbReference>
<organism evidence="2 3">
    <name type="scientific">Caloramator quimbayensis</name>
    <dbReference type="NCBI Taxonomy" id="1147123"/>
    <lineage>
        <taxon>Bacteria</taxon>
        <taxon>Bacillati</taxon>
        <taxon>Bacillota</taxon>
        <taxon>Clostridia</taxon>
        <taxon>Eubacteriales</taxon>
        <taxon>Clostridiaceae</taxon>
        <taxon>Caloramator</taxon>
    </lineage>
</organism>
<sequence length="102" mass="11944">MDCEILYPTLIYNGEQRTFKEEGHLFVLNVSETGICLQSNFFIPVESFLSFYFRVEDNIPFKALIKVKWSKAENGWYTSGGEFISLNLNDIHILRNYVSKHK</sequence>
<name>A0A1T4Y0K7_9CLOT</name>
<accession>A0A1T4Y0K7</accession>
<dbReference type="GO" id="GO:0035438">
    <property type="term" value="F:cyclic-di-GMP binding"/>
    <property type="evidence" value="ECO:0007669"/>
    <property type="project" value="InterPro"/>
</dbReference>
<evidence type="ECO:0000313" key="2">
    <source>
        <dbReference type="EMBL" id="SKA95367.1"/>
    </source>
</evidence>
<dbReference type="AlphaFoldDB" id="A0A1T4Y0K7"/>
<gene>
    <name evidence="2" type="ORF">SAMN05443428_11813</name>
</gene>
<dbReference type="Proteomes" id="UP000190105">
    <property type="component" value="Unassembled WGS sequence"/>
</dbReference>
<keyword evidence="3" id="KW-1185">Reference proteome</keyword>
<feature type="domain" description="PilZ" evidence="1">
    <location>
        <begin position="23"/>
        <end position="98"/>
    </location>
</feature>
<dbReference type="OrthoDB" id="1930616at2"/>
<dbReference type="EMBL" id="FUYH01000018">
    <property type="protein sequence ID" value="SKA95367.1"/>
    <property type="molecule type" value="Genomic_DNA"/>
</dbReference>
<proteinExistence type="predicted"/>